<evidence type="ECO:0000313" key="3">
    <source>
        <dbReference type="Proteomes" id="UP001552299"/>
    </source>
</evidence>
<evidence type="ECO:0000256" key="1">
    <source>
        <dbReference type="SAM" id="MobiDB-lite"/>
    </source>
</evidence>
<comment type="caution">
    <text evidence="2">The sequence shown here is derived from an EMBL/GenBank/DDBJ whole genome shotgun (WGS) entry which is preliminary data.</text>
</comment>
<keyword evidence="3" id="KW-1185">Reference proteome</keyword>
<dbReference type="Proteomes" id="UP001552299">
    <property type="component" value="Unassembled WGS sequence"/>
</dbReference>
<evidence type="ECO:0000313" key="2">
    <source>
        <dbReference type="EMBL" id="KAL0908019.1"/>
    </source>
</evidence>
<reference evidence="2 3" key="1">
    <citation type="journal article" date="2024" name="Plant Biotechnol. J.">
        <title>Dendrobium thyrsiflorum genome and its molecular insights into genes involved in important horticultural traits.</title>
        <authorList>
            <person name="Chen B."/>
            <person name="Wang J.Y."/>
            <person name="Zheng P.J."/>
            <person name="Li K.L."/>
            <person name="Liang Y.M."/>
            <person name="Chen X.F."/>
            <person name="Zhang C."/>
            <person name="Zhao X."/>
            <person name="He X."/>
            <person name="Zhang G.Q."/>
            <person name="Liu Z.J."/>
            <person name="Xu Q."/>
        </authorList>
    </citation>
    <scope>NUCLEOTIDE SEQUENCE [LARGE SCALE GENOMIC DNA]</scope>
    <source>
        <strain evidence="2">GZMU011</strain>
    </source>
</reference>
<gene>
    <name evidence="2" type="ORF">M5K25_022482</name>
</gene>
<feature type="compositionally biased region" description="Basic and acidic residues" evidence="1">
    <location>
        <begin position="129"/>
        <end position="138"/>
    </location>
</feature>
<proteinExistence type="predicted"/>
<dbReference type="AlphaFoldDB" id="A0ABD0U6D5"/>
<organism evidence="2 3">
    <name type="scientific">Dendrobium thyrsiflorum</name>
    <name type="common">Pinecone-like raceme dendrobium</name>
    <name type="synonym">Orchid</name>
    <dbReference type="NCBI Taxonomy" id="117978"/>
    <lineage>
        <taxon>Eukaryota</taxon>
        <taxon>Viridiplantae</taxon>
        <taxon>Streptophyta</taxon>
        <taxon>Embryophyta</taxon>
        <taxon>Tracheophyta</taxon>
        <taxon>Spermatophyta</taxon>
        <taxon>Magnoliopsida</taxon>
        <taxon>Liliopsida</taxon>
        <taxon>Asparagales</taxon>
        <taxon>Orchidaceae</taxon>
        <taxon>Epidendroideae</taxon>
        <taxon>Malaxideae</taxon>
        <taxon>Dendrobiinae</taxon>
        <taxon>Dendrobium</taxon>
    </lineage>
</organism>
<protein>
    <submittedName>
        <fullName evidence="2">Uncharacterized protein</fullName>
    </submittedName>
</protein>
<name>A0ABD0U6D5_DENTH</name>
<dbReference type="EMBL" id="JANQDX010000017">
    <property type="protein sequence ID" value="KAL0908019.1"/>
    <property type="molecule type" value="Genomic_DNA"/>
</dbReference>
<feature type="region of interest" description="Disordered" evidence="1">
    <location>
        <begin position="102"/>
        <end position="138"/>
    </location>
</feature>
<accession>A0ABD0U6D5</accession>
<sequence length="298" mass="33875">MKSPKMKRIKKILMIRILQFEKLTSSRSMKPVSFKSYNLNVTARNEYITWWELEELVLTCSFSQQDHSRRATEVGKTLSASDNGQKDCCMATEVGRTVLRGRQWSERPLSGDGGQKDHSRRATVWSERSLSDDEGQKDRSWQATVVGKTVVCQQRSEGLFSASDSGQKGRCLAMEVGRTVFGERHWLERSLSGDGGRKDTSCDNECILEHDVEFCYSVGDGGRKDCSQVTVVGRTVVDGRLRSERSYSCDIGWKDYSLVMEVGRTIVGERQWSERQLSSYGGQKDRTRHARVVRKTIF</sequence>